<proteinExistence type="predicted"/>
<feature type="region of interest" description="Disordered" evidence="1">
    <location>
        <begin position="488"/>
        <end position="511"/>
    </location>
</feature>
<gene>
    <name evidence="2" type="ORF">Trco_003569</name>
</gene>
<dbReference type="AlphaFoldDB" id="A0A9P8QIY8"/>
<keyword evidence="3" id="KW-1185">Reference proteome</keyword>
<dbReference type="EMBL" id="JAIWOZ010000003">
    <property type="protein sequence ID" value="KAH6607256.1"/>
    <property type="molecule type" value="Genomic_DNA"/>
</dbReference>
<comment type="caution">
    <text evidence="2">The sequence shown here is derived from an EMBL/GenBank/DDBJ whole genome shotgun (WGS) entry which is preliminary data.</text>
</comment>
<feature type="region of interest" description="Disordered" evidence="1">
    <location>
        <begin position="756"/>
        <end position="781"/>
    </location>
</feature>
<evidence type="ECO:0000256" key="1">
    <source>
        <dbReference type="SAM" id="MobiDB-lite"/>
    </source>
</evidence>
<feature type="compositionally biased region" description="Polar residues" evidence="1">
    <location>
        <begin position="756"/>
        <end position="771"/>
    </location>
</feature>
<protein>
    <submittedName>
        <fullName evidence="2">Uncharacterized protein</fullName>
    </submittedName>
</protein>
<accession>A0A9P8QIY8</accession>
<evidence type="ECO:0000313" key="3">
    <source>
        <dbReference type="Proteomes" id="UP000827724"/>
    </source>
</evidence>
<sequence length="781" mass="81665">MGPLIVGPLIMEPLIMEPLIMEPLIMEPLIMGPESGGPVVKRQKLLGLEGAEIPLGLRSGRLAQRPDPVDGQRRHVDARHPEALALAAGDFVSDGPADGGRLEAEPVGQGPEVPVAQGRDPHLVDGLVHRRDLLLEAVDHGHAVADGVDAEAEREPRQERVQHGDVVVKLDQVEGVVVDGQVELREELRGPGPGLGLAVPARGAGHDAPGVGGLVASILGGGGGGGGEDAGGGGLVRLERLVSGQQVGGGGLEVEPGEQGLDVSPPHLARGIAQKPLSAFPDLGGHPVAARVGVGPDPDPGVGDVENRLDDAERRDAPRRVGKVDVCQAGRLALGEISGGGCRGGRGMGIGIALLVAPADDGGDHVGNLIGIVHVAGEVSDAPLEPAQELLALRLAEILLQVAVRGRLLAGGLGPAANVCQGEELLDLPDEAQENVHDAQANQVDVRPQQGLDHGRQGDVLVQAVVPHGSVGEGVERHDQDDVPVLHRSPAGSDAEQVDGPAPVAGHDWLPPRHALRDELEQGRRGRVDLRPRGHDEDALEALHGQDARVLFGHLVHVHGGARNGQRVGVAAGVGGLDRGDARPASHEPLRVNLLLRLYALRQRVEQRLAAAAGPQVLQDHGHQDVDLASARRRQGVGRRYAPDGAQPGVPPPHLDRPARGALARRVSRRCELRVGSDDGHVVAEVCLVGEEGGRIVVLAKGLPRGERGLDHGDVVGPEDQVEDLEDARRDEGGILGRLVDQRGEDPKGYLDIAAKSTQKNGIRPISSQPLNAPWQHEPDH</sequence>
<organism evidence="2 3">
    <name type="scientific">Trichoderma cornu-damae</name>
    <dbReference type="NCBI Taxonomy" id="654480"/>
    <lineage>
        <taxon>Eukaryota</taxon>
        <taxon>Fungi</taxon>
        <taxon>Dikarya</taxon>
        <taxon>Ascomycota</taxon>
        <taxon>Pezizomycotina</taxon>
        <taxon>Sordariomycetes</taxon>
        <taxon>Hypocreomycetidae</taxon>
        <taxon>Hypocreales</taxon>
        <taxon>Hypocreaceae</taxon>
        <taxon>Trichoderma</taxon>
    </lineage>
</organism>
<evidence type="ECO:0000313" key="2">
    <source>
        <dbReference type="EMBL" id="KAH6607256.1"/>
    </source>
</evidence>
<feature type="region of interest" description="Disordered" evidence="1">
    <location>
        <begin position="639"/>
        <end position="662"/>
    </location>
</feature>
<reference evidence="2" key="1">
    <citation type="submission" date="2021-08" db="EMBL/GenBank/DDBJ databases">
        <title>Chromosome-Level Trichoderma cornu-damae using Hi-C Data.</title>
        <authorList>
            <person name="Kim C.S."/>
        </authorList>
    </citation>
    <scope>NUCLEOTIDE SEQUENCE</scope>
    <source>
        <strain evidence="2">KA19-0412C</strain>
    </source>
</reference>
<name>A0A9P8QIY8_9HYPO</name>
<dbReference type="Proteomes" id="UP000827724">
    <property type="component" value="Unassembled WGS sequence"/>
</dbReference>